<name>A0A286GQG9_9PROT</name>
<reference evidence="1 2" key="1">
    <citation type="submission" date="2017-09" db="EMBL/GenBank/DDBJ databases">
        <authorList>
            <person name="Ehlers B."/>
            <person name="Leendertz F.H."/>
        </authorList>
    </citation>
    <scope>NUCLEOTIDE SEQUENCE [LARGE SCALE GENOMIC DNA]</scope>
    <source>
        <strain evidence="1 2">USBA 140</strain>
    </source>
</reference>
<dbReference type="EMBL" id="OCNJ01000007">
    <property type="protein sequence ID" value="SOD97773.1"/>
    <property type="molecule type" value="Genomic_DNA"/>
</dbReference>
<protein>
    <submittedName>
        <fullName evidence="1">Uncharacterized protein</fullName>
    </submittedName>
</protein>
<keyword evidence="2" id="KW-1185">Reference proteome</keyword>
<evidence type="ECO:0000313" key="1">
    <source>
        <dbReference type="EMBL" id="SOD97773.1"/>
    </source>
</evidence>
<gene>
    <name evidence="1" type="ORF">SAMN05421508_10777</name>
</gene>
<organism evidence="1 2">
    <name type="scientific">Caenispirillum bisanense</name>
    <dbReference type="NCBI Taxonomy" id="414052"/>
    <lineage>
        <taxon>Bacteria</taxon>
        <taxon>Pseudomonadati</taxon>
        <taxon>Pseudomonadota</taxon>
        <taxon>Alphaproteobacteria</taxon>
        <taxon>Rhodospirillales</taxon>
        <taxon>Novispirillaceae</taxon>
        <taxon>Caenispirillum</taxon>
    </lineage>
</organism>
<evidence type="ECO:0000313" key="2">
    <source>
        <dbReference type="Proteomes" id="UP000219621"/>
    </source>
</evidence>
<dbReference type="Proteomes" id="UP000219621">
    <property type="component" value="Unassembled WGS sequence"/>
</dbReference>
<proteinExistence type="predicted"/>
<dbReference type="RefSeq" id="WP_097280190.1">
    <property type="nucleotide sequence ID" value="NZ_OCNJ01000007.1"/>
</dbReference>
<sequence length="60" mass="6656">MLGPHDLEDFWKTVDREREPRRASALDGAHRITPAFAGLSPFASLSRMRPAGGFFGNRGE</sequence>
<accession>A0A286GQG9</accession>
<dbReference type="AlphaFoldDB" id="A0A286GQG9"/>
<dbReference type="OrthoDB" id="9795869at2"/>